<proteinExistence type="predicted"/>
<sequence length="264" mass="29236">MNASLQAVLNLEVVRRKLTSLQPEHVMQKLITPAFGGLFLTALKNPGETFSPEAVQVVLADLSVKLPSLKLSQANHICHFLNPLLMSLSRCDVNTRVEIEEVSSCERCLINMWSKEEKYVFILPAPGENDSITSLWIRSEVEHEEAGQCVSCGLAVKKEFSMVLPEVLTLCVPQGVQSDSVANKPVTPCASLEFLMDESTTLSYRLASVICKGDFEGSVAHAWTCLFKNRDIVEADDDLISVVKSCRPDGICQGGIYYFYERSK</sequence>
<reference evidence="1 2" key="1">
    <citation type="submission" date="2019-06" db="EMBL/GenBank/DDBJ databases">
        <title>Draft genomes of female and male turbot (Scophthalmus maximus).</title>
        <authorList>
            <person name="Xu H."/>
            <person name="Xu X.-W."/>
            <person name="Shao C."/>
            <person name="Chen S."/>
        </authorList>
    </citation>
    <scope>NUCLEOTIDE SEQUENCE [LARGE SCALE GENOMIC DNA]</scope>
    <source>
        <strain evidence="1">Ysfricsl-2016a</strain>
        <tissue evidence="1">Blood</tissue>
    </source>
</reference>
<dbReference type="InterPro" id="IPR038765">
    <property type="entry name" value="Papain-like_cys_pep_sf"/>
</dbReference>
<name>A0A6A4T180_SCOMX</name>
<comment type="caution">
    <text evidence="1">The sequence shown here is derived from an EMBL/GenBank/DDBJ whole genome shotgun (WGS) entry which is preliminary data.</text>
</comment>
<dbReference type="Proteomes" id="UP000438429">
    <property type="component" value="Unassembled WGS sequence"/>
</dbReference>
<evidence type="ECO:0000313" key="2">
    <source>
        <dbReference type="Proteomes" id="UP000438429"/>
    </source>
</evidence>
<gene>
    <name evidence="1" type="ORF">F2P81_009299</name>
</gene>
<dbReference type="EMBL" id="VEVO01000008">
    <property type="protein sequence ID" value="KAF0038815.1"/>
    <property type="molecule type" value="Genomic_DNA"/>
</dbReference>
<dbReference type="SUPFAM" id="SSF54001">
    <property type="entry name" value="Cysteine proteinases"/>
    <property type="match status" value="1"/>
</dbReference>
<organism evidence="1 2">
    <name type="scientific">Scophthalmus maximus</name>
    <name type="common">Turbot</name>
    <name type="synonym">Psetta maxima</name>
    <dbReference type="NCBI Taxonomy" id="52904"/>
    <lineage>
        <taxon>Eukaryota</taxon>
        <taxon>Metazoa</taxon>
        <taxon>Chordata</taxon>
        <taxon>Craniata</taxon>
        <taxon>Vertebrata</taxon>
        <taxon>Euteleostomi</taxon>
        <taxon>Actinopterygii</taxon>
        <taxon>Neopterygii</taxon>
        <taxon>Teleostei</taxon>
        <taxon>Neoteleostei</taxon>
        <taxon>Acanthomorphata</taxon>
        <taxon>Carangaria</taxon>
        <taxon>Pleuronectiformes</taxon>
        <taxon>Pleuronectoidei</taxon>
        <taxon>Scophthalmidae</taxon>
        <taxon>Scophthalmus</taxon>
    </lineage>
</organism>
<evidence type="ECO:0000313" key="1">
    <source>
        <dbReference type="EMBL" id="KAF0038815.1"/>
    </source>
</evidence>
<dbReference type="Gene3D" id="3.90.70.10">
    <property type="entry name" value="Cysteine proteinases"/>
    <property type="match status" value="1"/>
</dbReference>
<dbReference type="AlphaFoldDB" id="A0A6A4T180"/>
<protein>
    <submittedName>
        <fullName evidence="1">Uncharacterized protein</fullName>
    </submittedName>
</protein>
<accession>A0A6A4T180</accession>